<dbReference type="Gene3D" id="3.40.190.290">
    <property type="match status" value="1"/>
</dbReference>
<dbReference type="PANTHER" id="PTHR30537">
    <property type="entry name" value="HTH-TYPE TRANSCRIPTIONAL REGULATOR"/>
    <property type="match status" value="1"/>
</dbReference>
<dbReference type="GO" id="GO:0043565">
    <property type="term" value="F:sequence-specific DNA binding"/>
    <property type="evidence" value="ECO:0007669"/>
    <property type="project" value="TreeGrafter"/>
</dbReference>
<evidence type="ECO:0000256" key="2">
    <source>
        <dbReference type="ARBA" id="ARBA00023015"/>
    </source>
</evidence>
<reference evidence="5 6" key="1">
    <citation type="submission" date="2017-09" db="EMBL/GenBank/DDBJ databases">
        <authorList>
            <person name="Ehlers B."/>
            <person name="Leendertz F.H."/>
        </authorList>
    </citation>
    <scope>NUCLEOTIDE SEQUENCE [LARGE SCALE GENOMIC DNA]</scope>
    <source>
        <strain evidence="5 6">DJ-1</strain>
    </source>
</reference>
<dbReference type="SUPFAM" id="SSF53850">
    <property type="entry name" value="Periplasmic binding protein-like II"/>
    <property type="match status" value="1"/>
</dbReference>
<dbReference type="CDD" id="cd08422">
    <property type="entry name" value="PBP2_CrgA_like"/>
    <property type="match status" value="1"/>
</dbReference>
<accession>A0A0B5KAY2</accession>
<dbReference type="InterPro" id="IPR036390">
    <property type="entry name" value="WH_DNA-bd_sf"/>
</dbReference>
<dbReference type="Proteomes" id="UP000218102">
    <property type="component" value="Unassembled WGS sequence"/>
</dbReference>
<evidence type="ECO:0000313" key="5">
    <source>
        <dbReference type="EMBL" id="PBJ93294.1"/>
    </source>
</evidence>
<name>A0A0B5KAY2_PSEDL</name>
<comment type="similarity">
    <text evidence="1">Belongs to the LysR transcriptional regulatory family.</text>
</comment>
<proteinExistence type="inferred from homology"/>
<dbReference type="InterPro" id="IPR005119">
    <property type="entry name" value="LysR_subst-bd"/>
</dbReference>
<dbReference type="SUPFAM" id="SSF46785">
    <property type="entry name" value="Winged helix' DNA-binding domain"/>
    <property type="match status" value="1"/>
</dbReference>
<dbReference type="FunFam" id="1.10.10.10:FF:000001">
    <property type="entry name" value="LysR family transcriptional regulator"/>
    <property type="match status" value="1"/>
</dbReference>
<dbReference type="InterPro" id="IPR000847">
    <property type="entry name" value="LysR_HTH_N"/>
</dbReference>
<dbReference type="GO" id="GO:0006351">
    <property type="term" value="P:DNA-templated transcription"/>
    <property type="evidence" value="ECO:0007669"/>
    <property type="project" value="TreeGrafter"/>
</dbReference>
<evidence type="ECO:0000256" key="1">
    <source>
        <dbReference type="ARBA" id="ARBA00009437"/>
    </source>
</evidence>
<sequence length="324" mass="35720">MAAQCRYALAHAPGQEFATVKKTVRFDDLQVFVTTAFAGSFSAAARLLDISPALASGAVQRLESSLGARLFVRSTRRLRLSDDGERYLPHARQALDALDAGEVALTEGRDEIAGTLRLSIPSDIGRNLLLPWLDDFQRLNPKVTLQLRVSDQVADLVGQQLDASIRYGQLADSSLVSLMLAPGNRRTVCASPRYLARHGAPDALEDLGRHNCLRYVMGEQTYERWSFHLPDGIKTVQVTGDRLSDDADVVRRWGVEGLGIVYKSRLDVLADIRAGRLVELFPWDYGQPAPLQLVCAHRTSLTPAVQVLRAFLAERFEQLIAADG</sequence>
<dbReference type="PANTHER" id="PTHR30537:SF21">
    <property type="entry name" value="HTH-TYPE TRANSCRIPTIONAL REGULATOR SINR-RELATED"/>
    <property type="match status" value="1"/>
</dbReference>
<evidence type="ECO:0000256" key="4">
    <source>
        <dbReference type="ARBA" id="ARBA00023163"/>
    </source>
</evidence>
<keyword evidence="4" id="KW-0804">Transcription</keyword>
<dbReference type="KEGG" id="ppj:RK21_02107"/>
<dbReference type="Gene3D" id="1.10.10.10">
    <property type="entry name" value="Winged helix-like DNA-binding domain superfamily/Winged helix DNA-binding domain"/>
    <property type="match status" value="1"/>
</dbReference>
<dbReference type="GO" id="GO:0003700">
    <property type="term" value="F:DNA-binding transcription factor activity"/>
    <property type="evidence" value="ECO:0007669"/>
    <property type="project" value="InterPro"/>
</dbReference>
<comment type="caution">
    <text evidence="5">The sequence shown here is derived from an EMBL/GenBank/DDBJ whole genome shotgun (WGS) entry which is preliminary data.</text>
</comment>
<dbReference type="PROSITE" id="PS50931">
    <property type="entry name" value="HTH_LYSR"/>
    <property type="match status" value="1"/>
</dbReference>
<evidence type="ECO:0000313" key="6">
    <source>
        <dbReference type="Proteomes" id="UP000218102"/>
    </source>
</evidence>
<keyword evidence="2" id="KW-0805">Transcription regulation</keyword>
<keyword evidence="3" id="KW-0238">DNA-binding</keyword>
<organism evidence="5 6">
    <name type="scientific">Pseudomonas plecoglossicida</name>
    <dbReference type="NCBI Taxonomy" id="70775"/>
    <lineage>
        <taxon>Bacteria</taxon>
        <taxon>Pseudomonadati</taxon>
        <taxon>Pseudomonadota</taxon>
        <taxon>Gammaproteobacteria</taxon>
        <taxon>Pseudomonadales</taxon>
        <taxon>Pseudomonadaceae</taxon>
        <taxon>Pseudomonas</taxon>
    </lineage>
</organism>
<dbReference type="FunFam" id="3.40.190.290:FF:000001">
    <property type="entry name" value="Transcriptional regulator, LysR family"/>
    <property type="match status" value="1"/>
</dbReference>
<dbReference type="InterPro" id="IPR036388">
    <property type="entry name" value="WH-like_DNA-bd_sf"/>
</dbReference>
<protein>
    <submittedName>
        <fullName evidence="5">LysR family transcriptional regulator</fullName>
    </submittedName>
</protein>
<dbReference type="AlphaFoldDB" id="A0A0B5KAY2"/>
<gene>
    <name evidence="5" type="ORF">CMV24_22670</name>
</gene>
<dbReference type="RefSeq" id="WP_013972590.1">
    <property type="nucleotide sequence ID" value="NZ_CP010359.1"/>
</dbReference>
<dbReference type="Pfam" id="PF03466">
    <property type="entry name" value="LysR_substrate"/>
    <property type="match status" value="1"/>
</dbReference>
<dbReference type="InterPro" id="IPR058163">
    <property type="entry name" value="LysR-type_TF_proteobact-type"/>
</dbReference>
<dbReference type="Pfam" id="PF00126">
    <property type="entry name" value="HTH_1"/>
    <property type="match status" value="1"/>
</dbReference>
<dbReference type="EMBL" id="NTME01000031">
    <property type="protein sequence ID" value="PBJ93294.1"/>
    <property type="molecule type" value="Genomic_DNA"/>
</dbReference>
<evidence type="ECO:0000256" key="3">
    <source>
        <dbReference type="ARBA" id="ARBA00023125"/>
    </source>
</evidence>